<accession>A0A318SW41</accession>
<dbReference type="OrthoDB" id="7873894at2"/>
<proteinExistence type="predicted"/>
<protein>
    <recommendedName>
        <fullName evidence="4">Gene transfer agent protein</fullName>
    </recommendedName>
</protein>
<dbReference type="AlphaFoldDB" id="A0A318SW41"/>
<keyword evidence="1" id="KW-1133">Transmembrane helix</keyword>
<comment type="caution">
    <text evidence="2">The sequence shown here is derived from an EMBL/GenBank/DDBJ whole genome shotgun (WGS) entry which is preliminary data.</text>
</comment>
<sequence>MAEEWREFACAPGLRIEAHERLVELQFTQVSIALSKIEATMERLERRLWLAVYGVVAAVLVQGVQQLLDMAA</sequence>
<dbReference type="RefSeq" id="WP_110812741.1">
    <property type="nucleotide sequence ID" value="NZ_QJTE01000001.1"/>
</dbReference>
<gene>
    <name evidence="2" type="ORF">DFP88_101382</name>
</gene>
<keyword evidence="3" id="KW-1185">Reference proteome</keyword>
<feature type="transmembrane region" description="Helical" evidence="1">
    <location>
        <begin position="48"/>
        <end position="68"/>
    </location>
</feature>
<evidence type="ECO:0000256" key="1">
    <source>
        <dbReference type="SAM" id="Phobius"/>
    </source>
</evidence>
<reference evidence="2 3" key="1">
    <citation type="submission" date="2018-06" db="EMBL/GenBank/DDBJ databases">
        <title>Genomic Encyclopedia of Type Strains, Phase III (KMG-III): the genomes of soil and plant-associated and newly described type strains.</title>
        <authorList>
            <person name="Whitman W."/>
        </authorList>
    </citation>
    <scope>NUCLEOTIDE SEQUENCE [LARGE SCALE GENOMIC DNA]</scope>
    <source>
        <strain evidence="2 3">CECT 9025</strain>
    </source>
</reference>
<dbReference type="Proteomes" id="UP000248311">
    <property type="component" value="Unassembled WGS sequence"/>
</dbReference>
<evidence type="ECO:0008006" key="4">
    <source>
        <dbReference type="Google" id="ProtNLM"/>
    </source>
</evidence>
<name>A0A318SW41_9RHOB</name>
<organism evidence="2 3">
    <name type="scientific">Pseudoroseicyclus aestuarii</name>
    <dbReference type="NCBI Taxonomy" id="1795041"/>
    <lineage>
        <taxon>Bacteria</taxon>
        <taxon>Pseudomonadati</taxon>
        <taxon>Pseudomonadota</taxon>
        <taxon>Alphaproteobacteria</taxon>
        <taxon>Rhodobacterales</taxon>
        <taxon>Paracoccaceae</taxon>
        <taxon>Pseudoroseicyclus</taxon>
    </lineage>
</organism>
<evidence type="ECO:0000313" key="2">
    <source>
        <dbReference type="EMBL" id="PYE85712.1"/>
    </source>
</evidence>
<keyword evidence="1" id="KW-0472">Membrane</keyword>
<dbReference type="EMBL" id="QJTE01000001">
    <property type="protein sequence ID" value="PYE85712.1"/>
    <property type="molecule type" value="Genomic_DNA"/>
</dbReference>
<keyword evidence="1" id="KW-0812">Transmembrane</keyword>
<evidence type="ECO:0000313" key="3">
    <source>
        <dbReference type="Proteomes" id="UP000248311"/>
    </source>
</evidence>